<dbReference type="Proteomes" id="UP000472272">
    <property type="component" value="Chromosome 1"/>
</dbReference>
<dbReference type="GO" id="GO:0140664">
    <property type="term" value="F:ATP-dependent DNA damage sensor activity"/>
    <property type="evidence" value="ECO:0007669"/>
    <property type="project" value="InterPro"/>
</dbReference>
<reference evidence="6" key="3">
    <citation type="submission" date="2025-09" db="UniProtKB">
        <authorList>
            <consortium name="Ensembl"/>
        </authorList>
    </citation>
    <scope>IDENTIFICATION</scope>
</reference>
<gene>
    <name evidence="6" type="primary">PMS1</name>
</gene>
<sequence>MPLGRRRSNSRALCIVPRRVQPPFVAQRSRACTERTAPRTAAATSCITTALAPRARAHTQNHPCTYLPRGTARLLRPYREGRCTRRRTLLSNPGSLANAARPFWPPPWNVALGAGGAADWPPRLGSAPTAPPAEVCARVCASGVGSGSERASFPEAERRGSFFGRLAWPPRNRFDPESLEMKQLAAETIRLVSSSQVITSVVSVVKELLENSLDANSTNVDVKLENYGFDKIEIRDNGDGIKAADVPVAAVKHYTSKISSSEDLENLATYGFRGEALGSICSMSEVLITTKTASDDFSTQYLLDRSGHVTSQKPSHLGQGTTVTVLKLFKNLPVRKQFYSTDKKHKEEIKKIQKLLMAYGIIKPELRITFTHNKTVMWQKTRVSDHKMAFMAVVGTAVMSGMVPFQHHSEDPEVFLSGFLPKPSSDGCLTSHSSAERSFIFVNNRPVHQKEILKLVQQYYNLKSHKDSNRSHPVFFINIAVPPSAVDVNLTPDKSQVFLHNKESVCLAVENVLTSLYGPLPGTASCETDSSGATSGDIFVNEAEQMNVFVNEAEPRNIDSHACTQLISLSNAQNSGMEKPTEVCLENQMLYNNSAVGFSTKNELSGCETAVSDRFLCEHQQNKSKLIFNLDGNPLMDTNSKNGLDDDLRNDYFQEAVERTTTLKDFSEVTADKWSLGNAFKNTRGENIEPVRILVPEMERSRPQERRNDDGQQTFQEGSSIQSLKKTNVVNDKLGQITAYDIIKNRIIKKAMSAFDFFTQDHRPRLLAENTKVSMEELMLKLEEMWETLNEEEKKKYEEKAERDLERYNKQSRKAADQSIQRSTRERERKHKSKLKDCLINQQKLDKLFHSQMEEKPNSCKAIKIVQVPFSVDSFRHKLHVLKQKEAVKDDPCLIRLPNFPDAWIIASEKKIMMLNPYRVEEALLFKKLLENHKLPLQKLDNPIILTDSLFSDSRYKEVLCNMPKESIRFDGSSYLSDTRLTANGFKIKIIPAMGNQLEIEGMANCLPYYGIPDLKEILSAVVDCNAKEVHECRPLKVMNYLEGEAVRLCRQLPLYISKEDVQDTIHKMETQLGNQHKGCVHGRPFLHYLTNIPE</sequence>
<dbReference type="PANTHER" id="PTHR10073">
    <property type="entry name" value="DNA MISMATCH REPAIR PROTEIN MLH, PMS, MUTL"/>
    <property type="match status" value="1"/>
</dbReference>
<feature type="domain" description="HMG box" evidence="5">
    <location>
        <begin position="748"/>
        <end position="816"/>
    </location>
</feature>
<dbReference type="SMART" id="SM01340">
    <property type="entry name" value="DNA_mis_repair"/>
    <property type="match status" value="1"/>
</dbReference>
<reference evidence="6" key="2">
    <citation type="submission" date="2025-08" db="UniProtKB">
        <authorList>
            <consortium name="Ensembl"/>
        </authorList>
    </citation>
    <scope>IDENTIFICATION</scope>
</reference>
<dbReference type="InterPro" id="IPR013507">
    <property type="entry name" value="DNA_mismatch_S5_2-like"/>
</dbReference>
<dbReference type="Gene3D" id="3.30.230.10">
    <property type="match status" value="1"/>
</dbReference>
<evidence type="ECO:0000256" key="1">
    <source>
        <dbReference type="ARBA" id="ARBA00006082"/>
    </source>
</evidence>
<evidence type="ECO:0000259" key="5">
    <source>
        <dbReference type="PROSITE" id="PS50118"/>
    </source>
</evidence>
<keyword evidence="2" id="KW-0227">DNA damage</keyword>
<dbReference type="InterPro" id="IPR036890">
    <property type="entry name" value="HATPase_C_sf"/>
</dbReference>
<dbReference type="PANTHER" id="PTHR10073:SF54">
    <property type="entry name" value="PMS1 PROTEIN HOMOLOG 1"/>
    <property type="match status" value="1"/>
</dbReference>
<dbReference type="PROSITE" id="PS50118">
    <property type="entry name" value="HMG_BOX_2"/>
    <property type="match status" value="1"/>
</dbReference>
<keyword evidence="7" id="KW-1185">Reference proteome</keyword>
<evidence type="ECO:0000256" key="4">
    <source>
        <dbReference type="SAM" id="MobiDB-lite"/>
    </source>
</evidence>
<evidence type="ECO:0000313" key="7">
    <source>
        <dbReference type="Proteomes" id="UP000472272"/>
    </source>
</evidence>
<evidence type="ECO:0000256" key="3">
    <source>
        <dbReference type="PROSITE-ProRule" id="PRU00267"/>
    </source>
</evidence>
<dbReference type="GO" id="GO:0005524">
    <property type="term" value="F:ATP binding"/>
    <property type="evidence" value="ECO:0007669"/>
    <property type="project" value="InterPro"/>
</dbReference>
<dbReference type="SUPFAM" id="SSF47095">
    <property type="entry name" value="HMG-box"/>
    <property type="match status" value="1"/>
</dbReference>
<dbReference type="GO" id="GO:0032389">
    <property type="term" value="C:MutLalpha complex"/>
    <property type="evidence" value="ECO:0007669"/>
    <property type="project" value="TreeGrafter"/>
</dbReference>
<evidence type="ECO:0000313" key="6">
    <source>
        <dbReference type="Ensembl" id="ENSPMRP00000004582.1"/>
    </source>
</evidence>
<dbReference type="AlphaFoldDB" id="A0A670HZJ9"/>
<dbReference type="GeneTree" id="ENSGT00940000157085"/>
<dbReference type="InterPro" id="IPR009071">
    <property type="entry name" value="HMG_box_dom"/>
</dbReference>
<dbReference type="CDD" id="cd16926">
    <property type="entry name" value="HATPase_MutL-MLH-PMS-like"/>
    <property type="match status" value="1"/>
</dbReference>
<evidence type="ECO:0000256" key="2">
    <source>
        <dbReference type="ARBA" id="ARBA00022763"/>
    </source>
</evidence>
<dbReference type="GO" id="GO:0006298">
    <property type="term" value="P:mismatch repair"/>
    <property type="evidence" value="ECO:0007669"/>
    <property type="project" value="Ensembl"/>
</dbReference>
<name>A0A670HZJ9_PODMU</name>
<dbReference type="SUPFAM" id="SSF55874">
    <property type="entry name" value="ATPase domain of HSP90 chaperone/DNA topoisomerase II/histidine kinase"/>
    <property type="match status" value="1"/>
</dbReference>
<keyword evidence="3" id="KW-0539">Nucleus</keyword>
<accession>A0A670HZJ9</accession>
<dbReference type="GO" id="GO:0016887">
    <property type="term" value="F:ATP hydrolysis activity"/>
    <property type="evidence" value="ECO:0007669"/>
    <property type="project" value="InterPro"/>
</dbReference>
<comment type="similarity">
    <text evidence="1">Belongs to the DNA mismatch repair MutL/HexB family.</text>
</comment>
<dbReference type="Ensembl" id="ENSPMRT00000004889.1">
    <property type="protein sequence ID" value="ENSPMRP00000004582.1"/>
    <property type="gene ID" value="ENSPMRG00000003138.1"/>
</dbReference>
<dbReference type="Gene3D" id="1.10.30.10">
    <property type="entry name" value="High mobility group box domain"/>
    <property type="match status" value="1"/>
</dbReference>
<organism evidence="6 7">
    <name type="scientific">Podarcis muralis</name>
    <name type="common">Wall lizard</name>
    <name type="synonym">Lacerta muralis</name>
    <dbReference type="NCBI Taxonomy" id="64176"/>
    <lineage>
        <taxon>Eukaryota</taxon>
        <taxon>Metazoa</taxon>
        <taxon>Chordata</taxon>
        <taxon>Craniata</taxon>
        <taxon>Vertebrata</taxon>
        <taxon>Euteleostomi</taxon>
        <taxon>Lepidosauria</taxon>
        <taxon>Squamata</taxon>
        <taxon>Bifurcata</taxon>
        <taxon>Unidentata</taxon>
        <taxon>Episquamata</taxon>
        <taxon>Laterata</taxon>
        <taxon>Lacertibaenia</taxon>
        <taxon>Lacertidae</taxon>
        <taxon>Podarcis</taxon>
    </lineage>
</organism>
<dbReference type="GO" id="GO:0019899">
    <property type="term" value="F:enzyme binding"/>
    <property type="evidence" value="ECO:0007669"/>
    <property type="project" value="Ensembl"/>
</dbReference>
<dbReference type="NCBIfam" id="TIGR00585">
    <property type="entry name" value="mutl"/>
    <property type="match status" value="1"/>
</dbReference>
<dbReference type="SUPFAM" id="SSF54211">
    <property type="entry name" value="Ribosomal protein S5 domain 2-like"/>
    <property type="match status" value="1"/>
</dbReference>
<dbReference type="InterPro" id="IPR036910">
    <property type="entry name" value="HMG_box_dom_sf"/>
</dbReference>
<dbReference type="OMA" id="HRCEDPE"/>
<dbReference type="Pfam" id="PF00505">
    <property type="entry name" value="HMG_box"/>
    <property type="match status" value="1"/>
</dbReference>
<dbReference type="CDD" id="cd03485">
    <property type="entry name" value="MutL_Trans_hPMS_1_like"/>
    <property type="match status" value="1"/>
</dbReference>
<reference evidence="6 7" key="1">
    <citation type="journal article" date="2019" name="Proc. Natl. Acad. Sci. U.S.A.">
        <title>Regulatory changes in pterin and carotenoid genes underlie balanced color polymorphisms in the wall lizard.</title>
        <authorList>
            <person name="Andrade P."/>
            <person name="Pinho C."/>
            <person name="Perez I de Lanuza G."/>
            <person name="Afonso S."/>
            <person name="Brejcha J."/>
            <person name="Rubin C.J."/>
            <person name="Wallerman O."/>
            <person name="Pereira P."/>
            <person name="Sabatino S.J."/>
            <person name="Bellati A."/>
            <person name="Pellitteri-Rosa D."/>
            <person name="Bosakova Z."/>
            <person name="Bunikis I."/>
            <person name="Carretero M.A."/>
            <person name="Feiner N."/>
            <person name="Marsik P."/>
            <person name="Pauperio F."/>
            <person name="Salvi D."/>
            <person name="Soler L."/>
            <person name="While G.M."/>
            <person name="Uller T."/>
            <person name="Font E."/>
            <person name="Andersson L."/>
            <person name="Carneiro M."/>
        </authorList>
    </citation>
    <scope>NUCLEOTIDE SEQUENCE</scope>
</reference>
<feature type="DNA-binding region" description="HMG box" evidence="3">
    <location>
        <begin position="748"/>
        <end position="816"/>
    </location>
</feature>
<dbReference type="FunFam" id="1.10.30.10:FF:000026">
    <property type="entry name" value="PMS1 homolog 1, mismatch repair system component"/>
    <property type="match status" value="1"/>
</dbReference>
<dbReference type="InterPro" id="IPR014762">
    <property type="entry name" value="DNA_mismatch_repair_CS"/>
</dbReference>
<dbReference type="FunFam" id="3.30.230.10:FF:000030">
    <property type="entry name" value="PMS1 homolog 1, mismatch repair system component"/>
    <property type="match status" value="1"/>
</dbReference>
<dbReference type="Pfam" id="PF01119">
    <property type="entry name" value="DNA_mis_repair"/>
    <property type="match status" value="1"/>
</dbReference>
<dbReference type="GO" id="GO:0030983">
    <property type="term" value="F:mismatched DNA binding"/>
    <property type="evidence" value="ECO:0007669"/>
    <property type="project" value="InterPro"/>
</dbReference>
<feature type="region of interest" description="Disordered" evidence="4">
    <location>
        <begin position="806"/>
        <end position="834"/>
    </location>
</feature>
<dbReference type="Gene3D" id="3.30.565.10">
    <property type="entry name" value="Histidine kinase-like ATPase, C-terminal domain"/>
    <property type="match status" value="1"/>
</dbReference>
<dbReference type="PROSITE" id="PS00058">
    <property type="entry name" value="DNA_MISMATCH_REPAIR_1"/>
    <property type="match status" value="1"/>
</dbReference>
<feature type="region of interest" description="Disordered" evidence="4">
    <location>
        <begin position="698"/>
        <end position="720"/>
    </location>
</feature>
<dbReference type="FunFam" id="3.30.565.10:FF:000017">
    <property type="entry name" value="PMS1 homolog 1, mismatch repair system component"/>
    <property type="match status" value="1"/>
</dbReference>
<dbReference type="InterPro" id="IPR014721">
    <property type="entry name" value="Ribsml_uS5_D2-typ_fold_subgr"/>
</dbReference>
<dbReference type="InterPro" id="IPR002099">
    <property type="entry name" value="MutL/Mlh/PMS"/>
</dbReference>
<protein>
    <submittedName>
        <fullName evidence="6">PMS1 homolog 1, mismatch repair system component</fullName>
    </submittedName>
</protein>
<feature type="compositionally biased region" description="Basic and acidic residues" evidence="4">
    <location>
        <begin position="698"/>
        <end position="710"/>
    </location>
</feature>
<dbReference type="InterPro" id="IPR038973">
    <property type="entry name" value="MutL/Mlh/Pms-like"/>
</dbReference>
<feature type="compositionally biased region" description="Polar residues" evidence="4">
    <location>
        <begin position="711"/>
        <end position="720"/>
    </location>
</feature>
<keyword evidence="3" id="KW-0238">DNA-binding</keyword>
<proteinExistence type="inferred from homology"/>
<dbReference type="InterPro" id="IPR020568">
    <property type="entry name" value="Ribosomal_Su5_D2-typ_SF"/>
</dbReference>
<dbReference type="Pfam" id="PF13589">
    <property type="entry name" value="HATPase_c_3"/>
    <property type="match status" value="1"/>
</dbReference>
<dbReference type="SMART" id="SM00398">
    <property type="entry name" value="HMG"/>
    <property type="match status" value="1"/>
</dbReference>